<accession>A0A3S9UBB4</accession>
<sequence>MEFFAFMRTLLLLFICMALIAIGEQLNEIIDIISR</sequence>
<dbReference type="Proteomes" id="UP000287876">
    <property type="component" value="Segment"/>
</dbReference>
<gene>
    <name evidence="1" type="primary">124</name>
    <name evidence="1" type="ORF">PBI_DUKE13_124</name>
</gene>
<evidence type="ECO:0000313" key="1">
    <source>
        <dbReference type="EMBL" id="AZS07583.1"/>
    </source>
</evidence>
<organism evidence="1 2">
    <name type="scientific">Mycobacterium phage Duke13</name>
    <dbReference type="NCBI Taxonomy" id="2499038"/>
    <lineage>
        <taxon>Viruses</taxon>
        <taxon>Duplodnaviria</taxon>
        <taxon>Heunggongvirae</taxon>
        <taxon>Uroviricota</taxon>
        <taxon>Caudoviricetes</taxon>
        <taxon>Omegavirus</taxon>
        <taxon>Omegavirus baka</taxon>
    </lineage>
</organism>
<dbReference type="EMBL" id="MK279849">
    <property type="protein sequence ID" value="AZS07583.1"/>
    <property type="molecule type" value="Genomic_DNA"/>
</dbReference>
<name>A0A3S9UBB4_9CAUD</name>
<evidence type="ECO:0000313" key="2">
    <source>
        <dbReference type="Proteomes" id="UP000287876"/>
    </source>
</evidence>
<reference evidence="1 2" key="1">
    <citation type="submission" date="2018-12" db="EMBL/GenBank/DDBJ databases">
        <authorList>
            <person name="Betsko A.J."/>
            <person name="Stoner T.H."/>
            <person name="Garlena R.A."/>
            <person name="Russell D.A."/>
            <person name="Pope W.H."/>
            <person name="Jacobs-Sera D."/>
            <person name="Hatfull G.F."/>
        </authorList>
    </citation>
    <scope>NUCLEOTIDE SEQUENCE [LARGE SCALE GENOMIC DNA]</scope>
</reference>
<protein>
    <submittedName>
        <fullName evidence="1">Uncharacterized protein</fullName>
    </submittedName>
</protein>
<proteinExistence type="predicted"/>